<dbReference type="OrthoDB" id="5971719at2759"/>
<gene>
    <name evidence="2" type="ORF">COEREDRAFT_19043</name>
</gene>
<dbReference type="AlphaFoldDB" id="A0A2G5B8B5"/>
<proteinExistence type="predicted"/>
<name>A0A2G5B8B5_COERN</name>
<sequence length="53" mass="5968">KVRSWTDGTGSYTVEAEFIKLDNDGLVHLHKTNGKKISVALAKFSADDRRYVE</sequence>
<dbReference type="Pfam" id="PF03983">
    <property type="entry name" value="SHD1"/>
    <property type="match status" value="1"/>
</dbReference>
<dbReference type="InterPro" id="IPR007131">
    <property type="entry name" value="SHD1"/>
</dbReference>
<evidence type="ECO:0000313" key="3">
    <source>
        <dbReference type="Proteomes" id="UP000242474"/>
    </source>
</evidence>
<dbReference type="STRING" id="763665.A0A2G5B8B5"/>
<dbReference type="GO" id="GO:0042802">
    <property type="term" value="F:identical protein binding"/>
    <property type="evidence" value="ECO:0007669"/>
    <property type="project" value="InterPro"/>
</dbReference>
<accession>A0A2G5B8B5</accession>
<dbReference type="GO" id="GO:0008092">
    <property type="term" value="F:cytoskeletal protein binding"/>
    <property type="evidence" value="ECO:0007669"/>
    <property type="project" value="InterPro"/>
</dbReference>
<dbReference type="EMBL" id="KZ303509">
    <property type="protein sequence ID" value="PIA15245.1"/>
    <property type="molecule type" value="Genomic_DNA"/>
</dbReference>
<feature type="non-terminal residue" evidence="2">
    <location>
        <position position="53"/>
    </location>
</feature>
<feature type="domain" description="SLA1 homology" evidence="1">
    <location>
        <begin position="1"/>
        <end position="53"/>
    </location>
</feature>
<evidence type="ECO:0000313" key="2">
    <source>
        <dbReference type="EMBL" id="PIA15245.1"/>
    </source>
</evidence>
<organism evidence="2 3">
    <name type="scientific">Coemansia reversa (strain ATCC 12441 / NRRL 1564)</name>
    <dbReference type="NCBI Taxonomy" id="763665"/>
    <lineage>
        <taxon>Eukaryota</taxon>
        <taxon>Fungi</taxon>
        <taxon>Fungi incertae sedis</taxon>
        <taxon>Zoopagomycota</taxon>
        <taxon>Kickxellomycotina</taxon>
        <taxon>Kickxellomycetes</taxon>
        <taxon>Kickxellales</taxon>
        <taxon>Kickxellaceae</taxon>
        <taxon>Coemansia</taxon>
    </lineage>
</organism>
<reference evidence="2 3" key="1">
    <citation type="journal article" date="2015" name="Genome Biol. Evol.">
        <title>Phylogenomic analyses indicate that early fungi evolved digesting cell walls of algal ancestors of land plants.</title>
        <authorList>
            <person name="Chang Y."/>
            <person name="Wang S."/>
            <person name="Sekimoto S."/>
            <person name="Aerts A.L."/>
            <person name="Choi C."/>
            <person name="Clum A."/>
            <person name="LaButti K.M."/>
            <person name="Lindquist E.A."/>
            <person name="Yee Ngan C."/>
            <person name="Ohm R.A."/>
            <person name="Salamov A.A."/>
            <person name="Grigoriev I.V."/>
            <person name="Spatafora J.W."/>
            <person name="Berbee M.L."/>
        </authorList>
    </citation>
    <scope>NUCLEOTIDE SEQUENCE [LARGE SCALE GENOMIC DNA]</scope>
    <source>
        <strain evidence="2 3">NRRL 1564</strain>
    </source>
</reference>
<keyword evidence="3" id="KW-1185">Reference proteome</keyword>
<dbReference type="Proteomes" id="UP000242474">
    <property type="component" value="Unassembled WGS sequence"/>
</dbReference>
<feature type="non-terminal residue" evidence="2">
    <location>
        <position position="1"/>
    </location>
</feature>
<dbReference type="Gene3D" id="2.30.30.700">
    <property type="entry name" value="SLA1 homology domain 1"/>
    <property type="match status" value="1"/>
</dbReference>
<dbReference type="GO" id="GO:0043130">
    <property type="term" value="F:ubiquitin binding"/>
    <property type="evidence" value="ECO:0007669"/>
    <property type="project" value="InterPro"/>
</dbReference>
<dbReference type="GO" id="GO:0030674">
    <property type="term" value="F:protein-macromolecule adaptor activity"/>
    <property type="evidence" value="ECO:0007669"/>
    <property type="project" value="InterPro"/>
</dbReference>
<protein>
    <recommendedName>
        <fullName evidence="1">SLA1 homology domain-containing protein</fullName>
    </recommendedName>
</protein>
<evidence type="ECO:0000259" key="1">
    <source>
        <dbReference type="Pfam" id="PF03983"/>
    </source>
</evidence>